<proteinExistence type="predicted"/>
<evidence type="ECO:0000313" key="2">
    <source>
        <dbReference type="Proteomes" id="UP000681075"/>
    </source>
</evidence>
<accession>A0A8S8XAW4</accession>
<protein>
    <recommendedName>
        <fullName evidence="3">PAS domain-containing protein</fullName>
    </recommendedName>
</protein>
<organism evidence="1 2">
    <name type="scientific">Roseiterribacter gracilis</name>
    <dbReference type="NCBI Taxonomy" id="2812848"/>
    <lineage>
        <taxon>Bacteria</taxon>
        <taxon>Pseudomonadati</taxon>
        <taxon>Pseudomonadota</taxon>
        <taxon>Alphaproteobacteria</taxon>
        <taxon>Rhodospirillales</taxon>
        <taxon>Roseiterribacteraceae</taxon>
        <taxon>Roseiterribacter</taxon>
    </lineage>
</organism>
<evidence type="ECO:0000313" key="1">
    <source>
        <dbReference type="EMBL" id="GIL41118.1"/>
    </source>
</evidence>
<name>A0A8S8XAW4_9PROT</name>
<sequence length="181" mass="19427">MPVFATQNEPRQSAIDAASLTGPFRDFYDYWRSKRADRPVPLRADLAVLADLPRLAPQMVVVEALSDGGFRFRLVGSALVKTMRRDLTNRRIDASVYGDGAAGIVAALRSVISSGTPWVNRHKVGWDGAAASAAEMLICPVSTDGRAIDQVVGLTRFSPAAGMGARRTAGVGLEESLQVRD</sequence>
<dbReference type="Pfam" id="PF07310">
    <property type="entry name" value="PAS_5"/>
    <property type="match status" value="1"/>
</dbReference>
<dbReference type="InterPro" id="IPR009922">
    <property type="entry name" value="DUF1457"/>
</dbReference>
<keyword evidence="2" id="KW-1185">Reference proteome</keyword>
<reference evidence="1" key="1">
    <citation type="submission" date="2021-02" db="EMBL/GenBank/DDBJ databases">
        <title>Genome sequence of Rhodospirillales sp. strain TMPK1 isolated from soil.</title>
        <authorList>
            <person name="Nakai R."/>
            <person name="Kusada H."/>
            <person name="Tamaki H."/>
        </authorList>
    </citation>
    <scope>NUCLEOTIDE SEQUENCE</scope>
    <source>
        <strain evidence="1">TMPK1</strain>
    </source>
</reference>
<gene>
    <name evidence="1" type="ORF">TMPK1_33550</name>
</gene>
<dbReference type="RefSeq" id="WP_420244467.1">
    <property type="nucleotide sequence ID" value="NZ_BOPV01000001.1"/>
</dbReference>
<dbReference type="AlphaFoldDB" id="A0A8S8XAW4"/>
<dbReference type="EMBL" id="BOPV01000001">
    <property type="protein sequence ID" value="GIL41118.1"/>
    <property type="molecule type" value="Genomic_DNA"/>
</dbReference>
<comment type="caution">
    <text evidence="1">The sequence shown here is derived from an EMBL/GenBank/DDBJ whole genome shotgun (WGS) entry which is preliminary data.</text>
</comment>
<dbReference type="Proteomes" id="UP000681075">
    <property type="component" value="Unassembled WGS sequence"/>
</dbReference>
<evidence type="ECO:0008006" key="3">
    <source>
        <dbReference type="Google" id="ProtNLM"/>
    </source>
</evidence>